<feature type="coiled-coil region" evidence="1">
    <location>
        <begin position="231"/>
        <end position="258"/>
    </location>
</feature>
<dbReference type="Proteomes" id="UP001152320">
    <property type="component" value="Chromosome 1"/>
</dbReference>
<accession>A0A9Q1CQ09</accession>
<dbReference type="AlphaFoldDB" id="A0A9Q1CQ09"/>
<evidence type="ECO:0000256" key="1">
    <source>
        <dbReference type="SAM" id="Coils"/>
    </source>
</evidence>
<reference evidence="2" key="1">
    <citation type="submission" date="2021-10" db="EMBL/GenBank/DDBJ databases">
        <title>Tropical sea cucumber genome reveals ecological adaptation and Cuvierian tubules defense mechanism.</title>
        <authorList>
            <person name="Chen T."/>
        </authorList>
    </citation>
    <scope>NUCLEOTIDE SEQUENCE</scope>
    <source>
        <strain evidence="2">Nanhai2018</strain>
        <tissue evidence="2">Muscle</tissue>
    </source>
</reference>
<dbReference type="OrthoDB" id="10328822at2759"/>
<gene>
    <name evidence="2" type="ORF">HOLleu_00847</name>
</gene>
<sequence length="286" mass="33219">MFLGCRSLKGKKNLGRYGPQKTALIQSGSVHWLKEQHSHYLKDSKPKTETQMSWNAKMKKETERAGMQKTSTAMRNILVHTNPHHKRLLDEQLATVSRDKFEALERLQRQKRAFVIQTAIKETEIRELHLPHRSYLPEIIMKLSQREVYIRRPIVPPKRSSTHMMREIGLEPSLNYLPELTELPDSITTSALGDTMEGSPKPTSRIIRKMRLRSAAQGERHYGIDLPLYGKEQITERKEKKTKEVSKLQKVLRSHKAQDDPRFVRLEESLIPLSQIEKKPNPFSTT</sequence>
<protein>
    <submittedName>
        <fullName evidence="2">Uncharacterized protein</fullName>
    </submittedName>
</protein>
<proteinExistence type="predicted"/>
<evidence type="ECO:0000313" key="2">
    <source>
        <dbReference type="EMBL" id="KAJ8048504.1"/>
    </source>
</evidence>
<keyword evidence="3" id="KW-1185">Reference proteome</keyword>
<organism evidence="2 3">
    <name type="scientific">Holothuria leucospilota</name>
    <name type="common">Black long sea cucumber</name>
    <name type="synonym">Mertensiothuria leucospilota</name>
    <dbReference type="NCBI Taxonomy" id="206669"/>
    <lineage>
        <taxon>Eukaryota</taxon>
        <taxon>Metazoa</taxon>
        <taxon>Echinodermata</taxon>
        <taxon>Eleutherozoa</taxon>
        <taxon>Echinozoa</taxon>
        <taxon>Holothuroidea</taxon>
        <taxon>Aspidochirotacea</taxon>
        <taxon>Aspidochirotida</taxon>
        <taxon>Holothuriidae</taxon>
        <taxon>Holothuria</taxon>
    </lineage>
</organism>
<comment type="caution">
    <text evidence="2">The sequence shown here is derived from an EMBL/GenBank/DDBJ whole genome shotgun (WGS) entry which is preliminary data.</text>
</comment>
<keyword evidence="1" id="KW-0175">Coiled coil</keyword>
<dbReference type="EMBL" id="JAIZAY010000001">
    <property type="protein sequence ID" value="KAJ8048504.1"/>
    <property type="molecule type" value="Genomic_DNA"/>
</dbReference>
<name>A0A9Q1CQ09_HOLLE</name>
<evidence type="ECO:0000313" key="3">
    <source>
        <dbReference type="Proteomes" id="UP001152320"/>
    </source>
</evidence>